<dbReference type="Pfam" id="PF19795">
    <property type="entry name" value="DUF6279"/>
    <property type="match status" value="1"/>
</dbReference>
<dbReference type="AlphaFoldDB" id="A0AAJ0U6P0"/>
<accession>A0AAJ0U6P0</accession>
<dbReference type="EMBL" id="NRSJ01000038">
    <property type="protein sequence ID" value="MBK1706305.1"/>
    <property type="molecule type" value="Genomic_DNA"/>
</dbReference>
<evidence type="ECO:0000313" key="1">
    <source>
        <dbReference type="EMBL" id="MBK1706305.1"/>
    </source>
</evidence>
<dbReference type="InterPro" id="IPR016875">
    <property type="entry name" value="UCP028200"/>
</dbReference>
<comment type="caution">
    <text evidence="1">The sequence shown here is derived from an EMBL/GenBank/DDBJ whole genome shotgun (WGS) entry which is preliminary data.</text>
</comment>
<keyword evidence="2" id="KW-1185">Reference proteome</keyword>
<sequence length="299" mass="34185">MRTAFAPRQRPSRASWWLLLGASLLLSTGCSTVRLAYNTADLFIGGYADDYLGLDAEQRRAWSPTLRTTLARHRSEELPYLAAFFDTALTDAEQGFTRQGIDCLLDQFETIYRRHFRLASAAAAPLLADLSPEQLTALAATFAEEAEEDAAEPGTKAADRRARKRAERYVDNLRWWLGELSSRQRGIVRNLTRSIPDTAPAWYAYRAEKRQQLIALLRRGAESKEIEAFLIDWLVDYSDMPTELERALPALRQAFTELLLQLQPTFDEAQRDKLLGRLERLRDDFLRLQSRSRMVPVNC</sequence>
<name>A0AAJ0U6P0_9GAMM</name>
<protein>
    <recommendedName>
        <fullName evidence="3">Lipoprotein</fullName>
    </recommendedName>
</protein>
<reference evidence="1" key="1">
    <citation type="submission" date="2017-08" db="EMBL/GenBank/DDBJ databases">
        <authorList>
            <person name="Imhoff J.F."/>
            <person name="Rahn T."/>
            <person name="Kuenzel S."/>
            <person name="Neulinger S.C."/>
        </authorList>
    </citation>
    <scope>NUCLEOTIDE SEQUENCE</scope>
    <source>
        <strain evidence="1">DSM 11080</strain>
    </source>
</reference>
<gene>
    <name evidence="1" type="ORF">CKO40_17565</name>
</gene>
<organism evidence="1 2">
    <name type="scientific">Halochromatium glycolicum</name>
    <dbReference type="NCBI Taxonomy" id="85075"/>
    <lineage>
        <taxon>Bacteria</taxon>
        <taxon>Pseudomonadati</taxon>
        <taxon>Pseudomonadota</taxon>
        <taxon>Gammaproteobacteria</taxon>
        <taxon>Chromatiales</taxon>
        <taxon>Chromatiaceae</taxon>
        <taxon>Halochromatium</taxon>
    </lineage>
</organism>
<dbReference type="PROSITE" id="PS51257">
    <property type="entry name" value="PROKAR_LIPOPROTEIN"/>
    <property type="match status" value="1"/>
</dbReference>
<proteinExistence type="predicted"/>
<evidence type="ECO:0008006" key="3">
    <source>
        <dbReference type="Google" id="ProtNLM"/>
    </source>
</evidence>
<evidence type="ECO:0000313" key="2">
    <source>
        <dbReference type="Proteomes" id="UP001296776"/>
    </source>
</evidence>
<dbReference type="PIRSF" id="PIRSF028200">
    <property type="entry name" value="UCP028200"/>
    <property type="match status" value="1"/>
</dbReference>
<dbReference type="RefSeq" id="WP_200347756.1">
    <property type="nucleotide sequence ID" value="NZ_NRSJ01000038.1"/>
</dbReference>
<reference evidence="1" key="2">
    <citation type="journal article" date="2020" name="Microorganisms">
        <title>Osmotic Adaptation and Compatible Solute Biosynthesis of Phototrophic Bacteria as Revealed from Genome Analyses.</title>
        <authorList>
            <person name="Imhoff J.F."/>
            <person name="Rahn T."/>
            <person name="Kunzel S."/>
            <person name="Keller A."/>
            <person name="Neulinger S.C."/>
        </authorList>
    </citation>
    <scope>NUCLEOTIDE SEQUENCE</scope>
    <source>
        <strain evidence="1">DSM 11080</strain>
    </source>
</reference>
<dbReference type="Proteomes" id="UP001296776">
    <property type="component" value="Unassembled WGS sequence"/>
</dbReference>